<dbReference type="InterPro" id="IPR006311">
    <property type="entry name" value="TAT_signal"/>
</dbReference>
<dbReference type="PROSITE" id="PS51318">
    <property type="entry name" value="TAT"/>
    <property type="match status" value="1"/>
</dbReference>
<dbReference type="AlphaFoldDB" id="A0A368N1K9"/>
<evidence type="ECO:0000256" key="1">
    <source>
        <dbReference type="ARBA" id="ARBA00022448"/>
    </source>
</evidence>
<comment type="caution">
    <text evidence="4">The sequence shown here is derived from an EMBL/GenBank/DDBJ whole genome shotgun (WGS) entry which is preliminary data.</text>
</comment>
<protein>
    <submittedName>
        <fullName evidence="4">ABC transporter substrate-binding protein</fullName>
    </submittedName>
</protein>
<keyword evidence="2" id="KW-0732">Signal</keyword>
<evidence type="ECO:0000313" key="4">
    <source>
        <dbReference type="EMBL" id="RCU44392.1"/>
    </source>
</evidence>
<evidence type="ECO:0000256" key="2">
    <source>
        <dbReference type="ARBA" id="ARBA00022729"/>
    </source>
</evidence>
<evidence type="ECO:0000313" key="5">
    <source>
        <dbReference type="Proteomes" id="UP000252189"/>
    </source>
</evidence>
<feature type="compositionally biased region" description="Low complexity" evidence="3">
    <location>
        <begin position="45"/>
        <end position="59"/>
    </location>
</feature>
<gene>
    <name evidence="4" type="ORF">DU504_16680</name>
</gene>
<dbReference type="InterPro" id="IPR051313">
    <property type="entry name" value="Bact_iron-sidero_bind"/>
</dbReference>
<feature type="region of interest" description="Disordered" evidence="3">
    <location>
        <begin position="28"/>
        <end position="64"/>
    </location>
</feature>
<dbReference type="PANTHER" id="PTHR30532:SF1">
    <property type="entry name" value="IRON(3+)-HYDROXAMATE-BINDING PROTEIN FHUD"/>
    <property type="match status" value="1"/>
</dbReference>
<dbReference type="PANTHER" id="PTHR30532">
    <property type="entry name" value="IRON III DICITRATE-BINDING PERIPLASMIC PROTEIN"/>
    <property type="match status" value="1"/>
</dbReference>
<name>A0A368N1K9_9EURY</name>
<accession>A0A368N1K9</accession>
<dbReference type="SUPFAM" id="SSF53807">
    <property type="entry name" value="Helical backbone' metal receptor"/>
    <property type="match status" value="1"/>
</dbReference>
<keyword evidence="1" id="KW-0813">Transport</keyword>
<organism evidence="4 5">
    <name type="scientific">Haloplanus salinus</name>
    <dbReference type="NCBI Taxonomy" id="1126245"/>
    <lineage>
        <taxon>Archaea</taxon>
        <taxon>Methanobacteriati</taxon>
        <taxon>Methanobacteriota</taxon>
        <taxon>Stenosarchaea group</taxon>
        <taxon>Halobacteria</taxon>
        <taxon>Halobacteriales</taxon>
        <taxon>Haloferacaceae</taxon>
        <taxon>Haloplanus</taxon>
    </lineage>
</organism>
<keyword evidence="5" id="KW-1185">Reference proteome</keyword>
<dbReference type="Gene3D" id="3.40.50.1980">
    <property type="entry name" value="Nitrogenase molybdenum iron protein domain"/>
    <property type="match status" value="2"/>
</dbReference>
<proteinExistence type="predicted"/>
<reference evidence="4 5" key="1">
    <citation type="submission" date="2018-07" db="EMBL/GenBank/DDBJ databases">
        <title>Genome sequences of Haloplanus salinus JCM 18368T.</title>
        <authorList>
            <person name="Kim Y.B."/>
            <person name="Roh S.W."/>
        </authorList>
    </citation>
    <scope>NUCLEOTIDE SEQUENCE [LARGE SCALE GENOMIC DNA]</scope>
    <source>
        <strain evidence="4 5">JCM 18368</strain>
    </source>
</reference>
<dbReference type="Proteomes" id="UP000252189">
    <property type="component" value="Unassembled WGS sequence"/>
</dbReference>
<dbReference type="EMBL" id="QPHM01000003">
    <property type="protein sequence ID" value="RCU44392.1"/>
    <property type="molecule type" value="Genomic_DNA"/>
</dbReference>
<sequence>MSDQRSTRRTVLESLVGVGLGAVAGCGGRQDGSTSVTARTERPETATATERTRTQTPTPSAGPREACMDPVGCLSFDTPPERWVANAGIYCDMGVALDLTDRLTGIGSPRRFYTGYYDQLPGVTLNKDDYPALARGTRMPKESFYAADADVHLIDPVWLINTFSWTRADVREITENVGPFFGNYIRERHDAWHDYRYYGLWEAFAKVAALFGRESRYEKLDAIRRDLTEAVRSRLPDERREVLLLRPLGIPPRAYFPQYLDDSVSDYQWGVVEVRDVLEGSGVPRWGTRIDYEGIAELDPEVIVMETQFADDFVLEDSFREYILGVMRDDPVAREVTAVENGDVYAGGINYQGPLASLFQVEHAAQATYPDEFAGDRLFDRDRVASAVTGEN</sequence>
<dbReference type="PROSITE" id="PS51257">
    <property type="entry name" value="PROKAR_LIPOPROTEIN"/>
    <property type="match status" value="1"/>
</dbReference>
<evidence type="ECO:0000256" key="3">
    <source>
        <dbReference type="SAM" id="MobiDB-lite"/>
    </source>
</evidence>